<organism evidence="10 11">
    <name type="scientific">Erinaceus europaeus</name>
    <name type="common">Western European hedgehog</name>
    <dbReference type="NCBI Taxonomy" id="9365"/>
    <lineage>
        <taxon>Eukaryota</taxon>
        <taxon>Metazoa</taxon>
        <taxon>Chordata</taxon>
        <taxon>Craniata</taxon>
        <taxon>Vertebrata</taxon>
        <taxon>Euteleostomi</taxon>
        <taxon>Mammalia</taxon>
        <taxon>Eutheria</taxon>
        <taxon>Laurasiatheria</taxon>
        <taxon>Eulipotyphla</taxon>
        <taxon>Erinaceidae</taxon>
        <taxon>Erinaceinae</taxon>
        <taxon>Erinaceus</taxon>
    </lineage>
</organism>
<dbReference type="PROSITE" id="PS00252">
    <property type="entry name" value="INTERFERON_A_B_D"/>
    <property type="match status" value="2"/>
</dbReference>
<dbReference type="PANTHER" id="PTHR11691">
    <property type="entry name" value="TYPE I INTERFERON"/>
    <property type="match status" value="1"/>
</dbReference>
<feature type="chain" id="PRO_5045389440" evidence="9">
    <location>
        <begin position="22"/>
        <end position="442"/>
    </location>
</feature>
<dbReference type="PRINTS" id="PR00266">
    <property type="entry name" value="INTERFERONAB"/>
</dbReference>
<proteinExistence type="inferred from homology"/>
<dbReference type="Gene3D" id="1.20.1250.10">
    <property type="match status" value="2"/>
</dbReference>
<sequence length="442" mass="50376">MFQFLLMTGVMLSSILACSYGQDHVPEKRVILMLLTQLKNTPSLSCLKDRTDFHFPWSRGEITQIHMAQGPCFQKLMLQQVFRLFNTEASRAAWNNSLLDRLLSSLYDSLEQLEQMEVSLACPSVGTDALKYFQRIKIYLKAKKYSACAWEIVRSEIEARYKVPATVRTSRSPVLAGQRRLDTAGRARKAALERVLGSTLRSVLRSVAHTGTRPAARPEAPGMCIREGLQRTWRPGLIGLPTSDRPASSICKALMAPSSLFLKALLVLSCSYIFGLGCDLPQSHPPVNRRPLLLLGQMRRLPPFSCLKDRHDFALPQEVFDGQQFQKAHALSVLHEMLQQIFHLFSTKHSSADWDEGLLNSFCAELHQQLNVLEGCQTQEVRVEQTPRMKDSILAMKRYFQRITMYLREKKYSPCAWEIVRVEIIRAFSLSTKLQEKLRSKD</sequence>
<dbReference type="GeneID" id="103124855"/>
<evidence type="ECO:0000313" key="11">
    <source>
        <dbReference type="RefSeq" id="XP_060056767.1"/>
    </source>
</evidence>
<evidence type="ECO:0000256" key="7">
    <source>
        <dbReference type="ARBA" id="ARBA00023157"/>
    </source>
</evidence>
<gene>
    <name evidence="11" type="primary">LOC103124855</name>
</gene>
<evidence type="ECO:0000256" key="2">
    <source>
        <dbReference type="ARBA" id="ARBA00011033"/>
    </source>
</evidence>
<keyword evidence="4" id="KW-0964">Secreted</keyword>
<keyword evidence="10" id="KW-1185">Reference proteome</keyword>
<evidence type="ECO:0000256" key="6">
    <source>
        <dbReference type="ARBA" id="ARBA00023118"/>
    </source>
</evidence>
<comment type="subcellular location">
    <subcellularLocation>
        <location evidence="1">Secreted</location>
    </subcellularLocation>
</comment>
<evidence type="ECO:0000256" key="3">
    <source>
        <dbReference type="ARBA" id="ARBA00022514"/>
    </source>
</evidence>
<evidence type="ECO:0000256" key="5">
    <source>
        <dbReference type="ARBA" id="ARBA00022729"/>
    </source>
</evidence>
<keyword evidence="5 9" id="KW-0732">Signal</keyword>
<dbReference type="SUPFAM" id="SSF47266">
    <property type="entry name" value="4-helical cytokines"/>
    <property type="match status" value="2"/>
</dbReference>
<evidence type="ECO:0000256" key="8">
    <source>
        <dbReference type="RuleBase" id="RU000436"/>
    </source>
</evidence>
<protein>
    <submittedName>
        <fullName evidence="11">Uncharacterized protein LOC103124855</fullName>
    </submittedName>
</protein>
<evidence type="ECO:0000313" key="10">
    <source>
        <dbReference type="Proteomes" id="UP001652624"/>
    </source>
</evidence>
<evidence type="ECO:0000256" key="1">
    <source>
        <dbReference type="ARBA" id="ARBA00004613"/>
    </source>
</evidence>
<dbReference type="PANTHER" id="PTHR11691:SF60">
    <property type="entry name" value="INTERFERON ALPHA-5"/>
    <property type="match status" value="1"/>
</dbReference>
<evidence type="ECO:0000256" key="9">
    <source>
        <dbReference type="SAM" id="SignalP"/>
    </source>
</evidence>
<comment type="similarity">
    <text evidence="2 8">Belongs to the alpha/beta interferon family.</text>
</comment>
<dbReference type="SMART" id="SM00076">
    <property type="entry name" value="IFabd"/>
    <property type="match status" value="2"/>
</dbReference>
<dbReference type="RefSeq" id="XP_060056767.1">
    <property type="nucleotide sequence ID" value="XM_060200784.1"/>
</dbReference>
<dbReference type="InterPro" id="IPR000471">
    <property type="entry name" value="Interferon_alpha/beta/delta"/>
</dbReference>
<dbReference type="Proteomes" id="UP001652624">
    <property type="component" value="Chromosome 10"/>
</dbReference>
<dbReference type="CDD" id="cd00095">
    <property type="entry name" value="IFab"/>
    <property type="match status" value="1"/>
</dbReference>
<dbReference type="InterPro" id="IPR009079">
    <property type="entry name" value="4_helix_cytokine-like_core"/>
</dbReference>
<evidence type="ECO:0000256" key="4">
    <source>
        <dbReference type="ARBA" id="ARBA00022525"/>
    </source>
</evidence>
<keyword evidence="6 8" id="KW-0051">Antiviral defense</keyword>
<name>A0ABM3Y6R8_ERIEU</name>
<accession>A0ABM3Y6R8</accession>
<keyword evidence="7" id="KW-1015">Disulfide bond</keyword>
<feature type="signal peptide" evidence="9">
    <location>
        <begin position="1"/>
        <end position="21"/>
    </location>
</feature>
<keyword evidence="3 8" id="KW-0202">Cytokine</keyword>
<dbReference type="Pfam" id="PF00143">
    <property type="entry name" value="Interferon"/>
    <property type="match status" value="2"/>
</dbReference>
<reference evidence="11" key="1">
    <citation type="submission" date="2025-08" db="UniProtKB">
        <authorList>
            <consortium name="RefSeq"/>
        </authorList>
    </citation>
    <scope>IDENTIFICATION</scope>
</reference>